<comment type="caution">
    <text evidence="1">The sequence shown here is derived from an EMBL/GenBank/DDBJ whole genome shotgun (WGS) entry which is preliminary data.</text>
</comment>
<sequence>MKQQSESDGTDLGRLRRRVVFDRLAARLSVDGEAEWILKGGAALEFRLRDRARATKDLDLAVRAGEVDGGVIREALLDALSEDPDKDWFTFRVGAPTVLAADAAGRPAWRFSVEAGLAGKPFAGIRLDVAARGEEVAATEPLPLLGVLDFAGVPARVIDAVDRRQHFAEKLHALTRDYGNRPNTRVKDLTDLVLLIENGLEPDHRLYAVVRHVFTVRATHSLPDTLPPPPPEWRHTYPRLATGLTETPPVLDAAVNLVEVFWAETTGGATRAKP</sequence>
<dbReference type="AlphaFoldDB" id="A0A7W3TF44"/>
<proteinExistence type="predicted"/>
<organism evidence="1 2">
    <name type="scientific">Streptomyces alkaliphilus</name>
    <dbReference type="NCBI Taxonomy" id="1472722"/>
    <lineage>
        <taxon>Bacteria</taxon>
        <taxon>Bacillati</taxon>
        <taxon>Actinomycetota</taxon>
        <taxon>Actinomycetes</taxon>
        <taxon>Kitasatosporales</taxon>
        <taxon>Streptomycetaceae</taxon>
        <taxon>Streptomyces</taxon>
    </lineage>
</organism>
<protein>
    <submittedName>
        <fullName evidence="1">Nucleotidyl transferase AbiEii/AbiGii toxin family protein</fullName>
    </submittedName>
</protein>
<keyword evidence="1" id="KW-0808">Transferase</keyword>
<keyword evidence="2" id="KW-1185">Reference proteome</keyword>
<dbReference type="Proteomes" id="UP000538929">
    <property type="component" value="Unassembled WGS sequence"/>
</dbReference>
<dbReference type="GO" id="GO:0016740">
    <property type="term" value="F:transferase activity"/>
    <property type="evidence" value="ECO:0007669"/>
    <property type="project" value="UniProtKB-KW"/>
</dbReference>
<name>A0A7W3TF44_9ACTN</name>
<reference evidence="2" key="1">
    <citation type="submission" date="2019-10" db="EMBL/GenBank/DDBJ databases">
        <title>Streptomyces sp. nov., a novel actinobacterium isolated from alkaline environment.</title>
        <authorList>
            <person name="Golinska P."/>
        </authorList>
    </citation>
    <scope>NUCLEOTIDE SEQUENCE [LARGE SCALE GENOMIC DNA]</scope>
    <source>
        <strain evidence="2">DSM 42118</strain>
    </source>
</reference>
<dbReference type="Pfam" id="PF08843">
    <property type="entry name" value="AbiEii"/>
    <property type="match status" value="1"/>
</dbReference>
<gene>
    <name evidence="1" type="ORF">FNQ90_16635</name>
</gene>
<dbReference type="EMBL" id="VKHT01000570">
    <property type="protein sequence ID" value="MBB0245684.1"/>
    <property type="molecule type" value="Genomic_DNA"/>
</dbReference>
<accession>A0A7W3TF44</accession>
<evidence type="ECO:0000313" key="1">
    <source>
        <dbReference type="EMBL" id="MBB0245684.1"/>
    </source>
</evidence>
<dbReference type="InterPro" id="IPR014942">
    <property type="entry name" value="AbiEii"/>
</dbReference>
<evidence type="ECO:0000313" key="2">
    <source>
        <dbReference type="Proteomes" id="UP000538929"/>
    </source>
</evidence>